<feature type="compositionally biased region" description="Basic residues" evidence="1">
    <location>
        <begin position="139"/>
        <end position="149"/>
    </location>
</feature>
<sequence length="149" mass="16773">MKRYLFFIHPWTFRTGSLGQSRTCGAAVLWCFVGAGIKNLDKVVSFVAWMSGPARNNIQPLAHLVESSSALLNGPINSSIESRSPRVERPALSQRNDTHSGERDGVRDADYLSRVTLKNSHQQPRRERNYSGNKLITTQKRHTHETKGN</sequence>
<name>A0AAW0MHN5_9GOBI</name>
<feature type="region of interest" description="Disordered" evidence="1">
    <location>
        <begin position="75"/>
        <end position="149"/>
    </location>
</feature>
<accession>A0AAW0MHN5</accession>
<gene>
    <name evidence="2" type="ORF">WMY93_033166</name>
</gene>
<protein>
    <submittedName>
        <fullName evidence="2">Uncharacterized protein</fullName>
    </submittedName>
</protein>
<organism evidence="2 3">
    <name type="scientific">Mugilogobius chulae</name>
    <name type="common">yellowstripe goby</name>
    <dbReference type="NCBI Taxonomy" id="88201"/>
    <lineage>
        <taxon>Eukaryota</taxon>
        <taxon>Metazoa</taxon>
        <taxon>Chordata</taxon>
        <taxon>Craniata</taxon>
        <taxon>Vertebrata</taxon>
        <taxon>Euteleostomi</taxon>
        <taxon>Actinopterygii</taxon>
        <taxon>Neopterygii</taxon>
        <taxon>Teleostei</taxon>
        <taxon>Neoteleostei</taxon>
        <taxon>Acanthomorphata</taxon>
        <taxon>Gobiaria</taxon>
        <taxon>Gobiiformes</taxon>
        <taxon>Gobioidei</taxon>
        <taxon>Gobiidae</taxon>
        <taxon>Gobionellinae</taxon>
        <taxon>Mugilogobius</taxon>
    </lineage>
</organism>
<comment type="caution">
    <text evidence="2">The sequence shown here is derived from an EMBL/GenBank/DDBJ whole genome shotgun (WGS) entry which is preliminary data.</text>
</comment>
<proteinExistence type="predicted"/>
<evidence type="ECO:0000313" key="3">
    <source>
        <dbReference type="Proteomes" id="UP001460270"/>
    </source>
</evidence>
<feature type="compositionally biased region" description="Basic and acidic residues" evidence="1">
    <location>
        <begin position="96"/>
        <end position="111"/>
    </location>
</feature>
<dbReference type="EMBL" id="JBBPFD010000134">
    <property type="protein sequence ID" value="KAK7880166.1"/>
    <property type="molecule type" value="Genomic_DNA"/>
</dbReference>
<evidence type="ECO:0000313" key="2">
    <source>
        <dbReference type="EMBL" id="KAK7880166.1"/>
    </source>
</evidence>
<dbReference type="AlphaFoldDB" id="A0AAW0MHN5"/>
<reference evidence="3" key="1">
    <citation type="submission" date="2024-04" db="EMBL/GenBank/DDBJ databases">
        <title>Salinicola lusitanus LLJ914,a marine bacterium isolated from the Okinawa Trough.</title>
        <authorList>
            <person name="Li J."/>
        </authorList>
    </citation>
    <scope>NUCLEOTIDE SEQUENCE [LARGE SCALE GENOMIC DNA]</scope>
</reference>
<keyword evidence="3" id="KW-1185">Reference proteome</keyword>
<evidence type="ECO:0000256" key="1">
    <source>
        <dbReference type="SAM" id="MobiDB-lite"/>
    </source>
</evidence>
<dbReference type="Proteomes" id="UP001460270">
    <property type="component" value="Unassembled WGS sequence"/>
</dbReference>